<accession>A0A077ZTE8</accession>
<dbReference type="InterPro" id="IPR013083">
    <property type="entry name" value="Znf_RING/FYVE/PHD"/>
</dbReference>
<evidence type="ECO:0000259" key="3">
    <source>
        <dbReference type="PROSITE" id="PS50908"/>
    </source>
</evidence>
<sequence length="243" mass="28634">METTLLEKIEQELEIVESIYSDDGVIVTRAQESKSHGSDHVECLLKLQPNTGFNAQKIAVIVEARLTFQPSYPADPPTFEFSSVKGLDDEQIDQIVHKFTQELQGLSDQKKENSDDTGYIYDLHDKFREILTEFNDTVDGRCAVCLEKFCEDQTKLSIEKFTDRVDLVRVDQCFHRFHLICLYRDWYMTRVKEKDEFGCEIEYKPYEHKRCPICRRHVSQQELDYIKTLFSKHPEVENHAYKY</sequence>
<dbReference type="InterPro" id="IPR006575">
    <property type="entry name" value="RWD_dom"/>
</dbReference>
<feature type="domain" description="RWD" evidence="3">
    <location>
        <begin position="11"/>
        <end position="134"/>
    </location>
</feature>
<dbReference type="SMART" id="SM00184">
    <property type="entry name" value="RING"/>
    <property type="match status" value="1"/>
</dbReference>
<proteinExistence type="predicted"/>
<keyword evidence="5" id="KW-1185">Reference proteome</keyword>
<evidence type="ECO:0000313" key="4">
    <source>
        <dbReference type="EMBL" id="CDW71736.1"/>
    </source>
</evidence>
<keyword evidence="1" id="KW-0863">Zinc-finger</keyword>
<dbReference type="GO" id="GO:0016567">
    <property type="term" value="P:protein ubiquitination"/>
    <property type="evidence" value="ECO:0007669"/>
    <property type="project" value="TreeGrafter"/>
</dbReference>
<dbReference type="AlphaFoldDB" id="A0A077ZTE8"/>
<dbReference type="PROSITE" id="PS50089">
    <property type="entry name" value="ZF_RING_2"/>
    <property type="match status" value="1"/>
</dbReference>
<dbReference type="InterPro" id="IPR001841">
    <property type="entry name" value="Znf_RING"/>
</dbReference>
<dbReference type="InterPro" id="IPR016135">
    <property type="entry name" value="UBQ-conjugating_enzyme/RWD"/>
</dbReference>
<dbReference type="SUPFAM" id="SSF57850">
    <property type="entry name" value="RING/U-box"/>
    <property type="match status" value="1"/>
</dbReference>
<dbReference type="InterPro" id="IPR039133">
    <property type="entry name" value="RNF25"/>
</dbReference>
<dbReference type="GO" id="GO:0061630">
    <property type="term" value="F:ubiquitin protein ligase activity"/>
    <property type="evidence" value="ECO:0007669"/>
    <property type="project" value="InterPro"/>
</dbReference>
<dbReference type="PROSITE" id="PS50908">
    <property type="entry name" value="RWD"/>
    <property type="match status" value="1"/>
</dbReference>
<dbReference type="Proteomes" id="UP000039865">
    <property type="component" value="Unassembled WGS sequence"/>
</dbReference>
<dbReference type="PANTHER" id="PTHR13198">
    <property type="entry name" value="RING FINGER PROTEIN 25"/>
    <property type="match status" value="1"/>
</dbReference>
<gene>
    <name evidence="4" type="primary">Contig4611.g4926</name>
    <name evidence="4" type="ORF">STYLEM_684</name>
</gene>
<dbReference type="OrthoDB" id="432311at2759"/>
<dbReference type="Pfam" id="PF05773">
    <property type="entry name" value="RWD"/>
    <property type="match status" value="1"/>
</dbReference>
<dbReference type="Gene3D" id="3.10.110.10">
    <property type="entry name" value="Ubiquitin Conjugating Enzyme"/>
    <property type="match status" value="1"/>
</dbReference>
<dbReference type="GO" id="GO:0005634">
    <property type="term" value="C:nucleus"/>
    <property type="evidence" value="ECO:0007669"/>
    <property type="project" value="TreeGrafter"/>
</dbReference>
<dbReference type="SMART" id="SM00591">
    <property type="entry name" value="RWD"/>
    <property type="match status" value="1"/>
</dbReference>
<dbReference type="PANTHER" id="PTHR13198:SF4">
    <property type="entry name" value="E3 UBIQUITIN-PROTEIN LIGASE RNF25"/>
    <property type="match status" value="1"/>
</dbReference>
<dbReference type="SUPFAM" id="SSF54495">
    <property type="entry name" value="UBC-like"/>
    <property type="match status" value="1"/>
</dbReference>
<evidence type="ECO:0000259" key="2">
    <source>
        <dbReference type="PROSITE" id="PS50089"/>
    </source>
</evidence>
<keyword evidence="1" id="KW-0479">Metal-binding</keyword>
<dbReference type="GO" id="GO:0008270">
    <property type="term" value="F:zinc ion binding"/>
    <property type="evidence" value="ECO:0007669"/>
    <property type="project" value="UniProtKB-KW"/>
</dbReference>
<evidence type="ECO:0000313" key="5">
    <source>
        <dbReference type="Proteomes" id="UP000039865"/>
    </source>
</evidence>
<organism evidence="4 5">
    <name type="scientific">Stylonychia lemnae</name>
    <name type="common">Ciliate</name>
    <dbReference type="NCBI Taxonomy" id="5949"/>
    <lineage>
        <taxon>Eukaryota</taxon>
        <taxon>Sar</taxon>
        <taxon>Alveolata</taxon>
        <taxon>Ciliophora</taxon>
        <taxon>Intramacronucleata</taxon>
        <taxon>Spirotrichea</taxon>
        <taxon>Stichotrichia</taxon>
        <taxon>Sporadotrichida</taxon>
        <taxon>Oxytrichidae</taxon>
        <taxon>Stylonychinae</taxon>
        <taxon>Stylonychia</taxon>
    </lineage>
</organism>
<protein>
    <submittedName>
        <fullName evidence="4">E3 ubiquitin-protein ligase rnf25</fullName>
    </submittedName>
</protein>
<keyword evidence="1" id="KW-0862">Zinc</keyword>
<name>A0A077ZTE8_STYLE</name>
<dbReference type="EMBL" id="CCKQ01000638">
    <property type="protein sequence ID" value="CDW71736.1"/>
    <property type="molecule type" value="Genomic_DNA"/>
</dbReference>
<reference evidence="4 5" key="1">
    <citation type="submission" date="2014-06" db="EMBL/GenBank/DDBJ databases">
        <authorList>
            <person name="Swart Estienne"/>
        </authorList>
    </citation>
    <scope>NUCLEOTIDE SEQUENCE [LARGE SCALE GENOMIC DNA]</scope>
    <source>
        <strain evidence="4 5">130c</strain>
    </source>
</reference>
<evidence type="ECO:0000256" key="1">
    <source>
        <dbReference type="PROSITE-ProRule" id="PRU00175"/>
    </source>
</evidence>
<dbReference type="InParanoid" id="A0A077ZTE8"/>
<dbReference type="Gene3D" id="3.30.40.10">
    <property type="entry name" value="Zinc/RING finger domain, C3HC4 (zinc finger)"/>
    <property type="match status" value="1"/>
</dbReference>
<feature type="domain" description="RING-type" evidence="2">
    <location>
        <begin position="142"/>
        <end position="215"/>
    </location>
</feature>